<dbReference type="Gene3D" id="1.10.150.240">
    <property type="entry name" value="Putative phosphatase, domain 2"/>
    <property type="match status" value="1"/>
</dbReference>
<sequence length="225" mass="23077">MAALSLRLVLFDCDGTLVDGQHAIVEAMAAAFVHAGLPAPSAAAVRDVLGLSLNEAVERLLPPATPAGEAAAAMLQCRGTFDAMCRGPAPEEPLFPGIREAVDAIAATGALLGIVTGKGRRDLVATLDRQGLRDRFITLHSADDGPGKPAPDMVLDAICRTGADAGSTIVIGDTTFDIEMARNAGVRSVGVAWGNHSPVALKRAGADRIAATPADLPRLVGEMLA</sequence>
<gene>
    <name evidence="1" type="ORF">EDC65_2316</name>
</gene>
<dbReference type="SFLD" id="SFLDG01129">
    <property type="entry name" value="C1.5:_HAD__Beta-PGM__Phosphata"/>
    <property type="match status" value="1"/>
</dbReference>
<dbReference type="GO" id="GO:0006281">
    <property type="term" value="P:DNA repair"/>
    <property type="evidence" value="ECO:0007669"/>
    <property type="project" value="TreeGrafter"/>
</dbReference>
<keyword evidence="2" id="KW-1185">Reference proteome</keyword>
<dbReference type="InterPro" id="IPR023198">
    <property type="entry name" value="PGP-like_dom2"/>
</dbReference>
<dbReference type="AlphaFoldDB" id="A0A3N1MH77"/>
<dbReference type="EMBL" id="RJKX01000013">
    <property type="protein sequence ID" value="ROQ00516.1"/>
    <property type="molecule type" value="Genomic_DNA"/>
</dbReference>
<dbReference type="PANTHER" id="PTHR43434">
    <property type="entry name" value="PHOSPHOGLYCOLATE PHOSPHATASE"/>
    <property type="match status" value="1"/>
</dbReference>
<protein>
    <submittedName>
        <fullName evidence="1">Phosphoglycolate phosphatase</fullName>
    </submittedName>
</protein>
<dbReference type="InterPro" id="IPR023214">
    <property type="entry name" value="HAD_sf"/>
</dbReference>
<name>A0A3N1MH77_9PROT</name>
<dbReference type="InterPro" id="IPR050155">
    <property type="entry name" value="HAD-like_hydrolase_sf"/>
</dbReference>
<dbReference type="Gene3D" id="3.40.50.1000">
    <property type="entry name" value="HAD superfamily/HAD-like"/>
    <property type="match status" value="1"/>
</dbReference>
<dbReference type="InterPro" id="IPR036412">
    <property type="entry name" value="HAD-like_sf"/>
</dbReference>
<evidence type="ECO:0000313" key="1">
    <source>
        <dbReference type="EMBL" id="ROQ00516.1"/>
    </source>
</evidence>
<dbReference type="GO" id="GO:0008967">
    <property type="term" value="F:phosphoglycolate phosphatase activity"/>
    <property type="evidence" value="ECO:0007669"/>
    <property type="project" value="TreeGrafter"/>
</dbReference>
<dbReference type="InterPro" id="IPR006439">
    <property type="entry name" value="HAD-SF_hydro_IA"/>
</dbReference>
<dbReference type="NCBIfam" id="TIGR01549">
    <property type="entry name" value="HAD-SF-IA-v1"/>
    <property type="match status" value="1"/>
</dbReference>
<dbReference type="OrthoDB" id="9793014at2"/>
<comment type="caution">
    <text evidence="1">The sequence shown here is derived from an EMBL/GenBank/DDBJ whole genome shotgun (WGS) entry which is preliminary data.</text>
</comment>
<dbReference type="SFLD" id="SFLDG01135">
    <property type="entry name" value="C1.5.6:_HAD__Beta-PGM__Phospha"/>
    <property type="match status" value="1"/>
</dbReference>
<proteinExistence type="predicted"/>
<dbReference type="GO" id="GO:0005829">
    <property type="term" value="C:cytosol"/>
    <property type="evidence" value="ECO:0007669"/>
    <property type="project" value="TreeGrafter"/>
</dbReference>
<dbReference type="SUPFAM" id="SSF56784">
    <property type="entry name" value="HAD-like"/>
    <property type="match status" value="1"/>
</dbReference>
<dbReference type="Proteomes" id="UP000278222">
    <property type="component" value="Unassembled WGS sequence"/>
</dbReference>
<organism evidence="1 2">
    <name type="scientific">Stella humosa</name>
    <dbReference type="NCBI Taxonomy" id="94"/>
    <lineage>
        <taxon>Bacteria</taxon>
        <taxon>Pseudomonadati</taxon>
        <taxon>Pseudomonadota</taxon>
        <taxon>Alphaproteobacteria</taxon>
        <taxon>Rhodospirillales</taxon>
        <taxon>Stellaceae</taxon>
        <taxon>Stella</taxon>
    </lineage>
</organism>
<dbReference type="RefSeq" id="WP_123689786.1">
    <property type="nucleotide sequence ID" value="NZ_AP019700.1"/>
</dbReference>
<reference evidence="1 2" key="1">
    <citation type="submission" date="2018-11" db="EMBL/GenBank/DDBJ databases">
        <title>Genomic Encyclopedia of Type Strains, Phase IV (KMG-IV): sequencing the most valuable type-strain genomes for metagenomic binning, comparative biology and taxonomic classification.</title>
        <authorList>
            <person name="Goeker M."/>
        </authorList>
    </citation>
    <scope>NUCLEOTIDE SEQUENCE [LARGE SCALE GENOMIC DNA]</scope>
    <source>
        <strain evidence="1 2">DSM 5900</strain>
    </source>
</reference>
<dbReference type="SFLD" id="SFLDS00003">
    <property type="entry name" value="Haloacid_Dehalogenase"/>
    <property type="match status" value="1"/>
</dbReference>
<evidence type="ECO:0000313" key="2">
    <source>
        <dbReference type="Proteomes" id="UP000278222"/>
    </source>
</evidence>
<dbReference type="Pfam" id="PF13419">
    <property type="entry name" value="HAD_2"/>
    <property type="match status" value="1"/>
</dbReference>
<dbReference type="PANTHER" id="PTHR43434:SF24">
    <property type="entry name" value="HYDROLASE-RELATED"/>
    <property type="match status" value="1"/>
</dbReference>
<accession>A0A3N1MH77</accession>
<dbReference type="InterPro" id="IPR041492">
    <property type="entry name" value="HAD_2"/>
</dbReference>